<feature type="repeat" description="PPR" evidence="2">
    <location>
        <begin position="231"/>
        <end position="265"/>
    </location>
</feature>
<organism evidence="3 4">
    <name type="scientific">Sesamum angolense</name>
    <dbReference type="NCBI Taxonomy" id="2727404"/>
    <lineage>
        <taxon>Eukaryota</taxon>
        <taxon>Viridiplantae</taxon>
        <taxon>Streptophyta</taxon>
        <taxon>Embryophyta</taxon>
        <taxon>Tracheophyta</taxon>
        <taxon>Spermatophyta</taxon>
        <taxon>Magnoliopsida</taxon>
        <taxon>eudicotyledons</taxon>
        <taxon>Gunneridae</taxon>
        <taxon>Pentapetalae</taxon>
        <taxon>asterids</taxon>
        <taxon>lamiids</taxon>
        <taxon>Lamiales</taxon>
        <taxon>Pedaliaceae</taxon>
        <taxon>Sesamum</taxon>
    </lineage>
</organism>
<dbReference type="Gene3D" id="1.25.40.10">
    <property type="entry name" value="Tetratricopeptide repeat domain"/>
    <property type="match status" value="5"/>
</dbReference>
<keyword evidence="4" id="KW-1185">Reference proteome</keyword>
<dbReference type="GO" id="GO:0009451">
    <property type="term" value="P:RNA modification"/>
    <property type="evidence" value="ECO:0007669"/>
    <property type="project" value="InterPro"/>
</dbReference>
<feature type="repeat" description="PPR" evidence="2">
    <location>
        <begin position="198"/>
        <end position="228"/>
    </location>
</feature>
<comment type="caution">
    <text evidence="3">The sequence shown here is derived from an EMBL/GenBank/DDBJ whole genome shotgun (WGS) entry which is preliminary data.</text>
</comment>
<dbReference type="FunFam" id="1.25.40.10:FF:000090">
    <property type="entry name" value="Pentatricopeptide repeat-containing protein, chloroplastic"/>
    <property type="match status" value="1"/>
</dbReference>
<evidence type="ECO:0000313" key="3">
    <source>
        <dbReference type="EMBL" id="KAK4406866.1"/>
    </source>
</evidence>
<keyword evidence="1" id="KW-0677">Repeat</keyword>
<dbReference type="PROSITE" id="PS51375">
    <property type="entry name" value="PPR"/>
    <property type="match status" value="6"/>
</dbReference>
<feature type="repeat" description="PPR" evidence="2">
    <location>
        <begin position="433"/>
        <end position="467"/>
    </location>
</feature>
<dbReference type="Pfam" id="PF13041">
    <property type="entry name" value="PPR_2"/>
    <property type="match status" value="1"/>
</dbReference>
<dbReference type="InterPro" id="IPR011990">
    <property type="entry name" value="TPR-like_helical_dom_sf"/>
</dbReference>
<feature type="repeat" description="PPR" evidence="2">
    <location>
        <begin position="301"/>
        <end position="331"/>
    </location>
</feature>
<evidence type="ECO:0000256" key="2">
    <source>
        <dbReference type="PROSITE-ProRule" id="PRU00708"/>
    </source>
</evidence>
<gene>
    <name evidence="3" type="ORF">Sango_0267600</name>
</gene>
<dbReference type="FunFam" id="1.25.40.10:FF:000073">
    <property type="entry name" value="Pentatricopeptide repeat-containing protein chloroplastic"/>
    <property type="match status" value="1"/>
</dbReference>
<feature type="repeat" description="PPR" evidence="2">
    <location>
        <begin position="332"/>
        <end position="366"/>
    </location>
</feature>
<reference evidence="3" key="2">
    <citation type="journal article" date="2024" name="Plant">
        <title>Genomic evolution and insights into agronomic trait innovations of Sesamum species.</title>
        <authorList>
            <person name="Miao H."/>
            <person name="Wang L."/>
            <person name="Qu L."/>
            <person name="Liu H."/>
            <person name="Sun Y."/>
            <person name="Le M."/>
            <person name="Wang Q."/>
            <person name="Wei S."/>
            <person name="Zheng Y."/>
            <person name="Lin W."/>
            <person name="Duan Y."/>
            <person name="Cao H."/>
            <person name="Xiong S."/>
            <person name="Wang X."/>
            <person name="Wei L."/>
            <person name="Li C."/>
            <person name="Ma Q."/>
            <person name="Ju M."/>
            <person name="Zhao R."/>
            <person name="Li G."/>
            <person name="Mu C."/>
            <person name="Tian Q."/>
            <person name="Mei H."/>
            <person name="Zhang T."/>
            <person name="Gao T."/>
            <person name="Zhang H."/>
        </authorList>
    </citation>
    <scope>NUCLEOTIDE SEQUENCE</scope>
    <source>
        <strain evidence="3">K16</strain>
    </source>
</reference>
<accession>A0AAE2C2P1</accession>
<dbReference type="FunFam" id="1.25.40.10:FF:000344">
    <property type="entry name" value="Pentatricopeptide repeat-containing protein"/>
    <property type="match status" value="1"/>
</dbReference>
<dbReference type="NCBIfam" id="TIGR00756">
    <property type="entry name" value="PPR"/>
    <property type="match status" value="6"/>
</dbReference>
<dbReference type="AlphaFoldDB" id="A0AAE2C2P1"/>
<reference evidence="3" key="1">
    <citation type="submission" date="2020-06" db="EMBL/GenBank/DDBJ databases">
        <authorList>
            <person name="Li T."/>
            <person name="Hu X."/>
            <person name="Zhang T."/>
            <person name="Song X."/>
            <person name="Zhang H."/>
            <person name="Dai N."/>
            <person name="Sheng W."/>
            <person name="Hou X."/>
            <person name="Wei L."/>
        </authorList>
    </citation>
    <scope>NUCLEOTIDE SEQUENCE</scope>
    <source>
        <strain evidence="3">K16</strain>
        <tissue evidence="3">Leaf</tissue>
    </source>
</reference>
<dbReference type="InterPro" id="IPR002885">
    <property type="entry name" value="PPR_rpt"/>
</dbReference>
<dbReference type="EMBL" id="JACGWL010000002">
    <property type="protein sequence ID" value="KAK4406866.1"/>
    <property type="molecule type" value="Genomic_DNA"/>
</dbReference>
<dbReference type="InterPro" id="IPR046848">
    <property type="entry name" value="E_motif"/>
</dbReference>
<dbReference type="Pfam" id="PF20431">
    <property type="entry name" value="E_motif"/>
    <property type="match status" value="1"/>
</dbReference>
<dbReference type="Proteomes" id="UP001289374">
    <property type="component" value="Unassembled WGS sequence"/>
</dbReference>
<feature type="repeat" description="PPR" evidence="2">
    <location>
        <begin position="534"/>
        <end position="568"/>
    </location>
</feature>
<dbReference type="GO" id="GO:0003729">
    <property type="term" value="F:mRNA binding"/>
    <property type="evidence" value="ECO:0007669"/>
    <property type="project" value="UniProtKB-ARBA"/>
</dbReference>
<evidence type="ECO:0000313" key="4">
    <source>
        <dbReference type="Proteomes" id="UP001289374"/>
    </source>
</evidence>
<dbReference type="InterPro" id="IPR046960">
    <property type="entry name" value="PPR_At4g14850-like_plant"/>
</dbReference>
<dbReference type="PANTHER" id="PTHR47926:SF394">
    <property type="entry name" value="REPEAT-LIKE SUPERFAMILY PROTEIN, PUTATIVE-RELATED"/>
    <property type="match status" value="1"/>
</dbReference>
<sequence>MCKFPMRFIATGFLRSRKSLLLSRQYLPNTKKKPFMPGKGGGFQSWSSFNESLSSLLKKSPAHSHLQEARRLHALMLVGSILNPDSDIAAQASLLGSRLVQVYAQLGCLKEALLTFGRLHCVHNIACNAILRAYVDSAHFSQAIHFFYHLVFKLGFIPDNYTCPLILKACSELCALEEGRKTHDLIRYAEVHYYFKPNVYTKCALIDMFAKCGSLDEAQMVFDDMPQKERDLASWTAMICGTIHQGHGQEALCLFNTMRLEGTDPDSVVMAAILPACGRLGARQEGMALQGCALKSGFHCDLFVSNAVMDMYCKFGDTHQAYSVFCRMPSKDVVSWSTLIAGYSQNCEYERSLELYLEMINLGVKPSAIIVASILPTFGKLNLSEQGKVMHGFILKQGFDSDVVVTCALIEMYSSCGLAGELEVLLSLWSDWDIMIWNSAIAGHAACENFDLALSVFRKIWESKCKPNSITLVSILPICTKVGALKQGMEVHCHAIRSSLIRAVTVSNSLIDMYCKCGYLGLGLKVFDHMMEKDIVSYNTIISAYGFHGYGKQALVLFDEMKSLAMKPSKATFVGLLSACSHAGLVDEGQSLYISMINSYGILPNMEHYSCMVDLLGRAGRICDACNFIRTMPEEPDGNVLGCLLAACRVHNMVEPAYLLAKEILQDKLEDSGYHILLSNMYASTKKWKDASRIRVRIKEKGLRKKPGKSWIQIGHCTHIFDARDTTHSEYNKIQVFLETLMSEMKKPCVVDPCFSLPSL</sequence>
<dbReference type="PANTHER" id="PTHR47926">
    <property type="entry name" value="PENTATRICOPEPTIDE REPEAT-CONTAINING PROTEIN"/>
    <property type="match status" value="1"/>
</dbReference>
<name>A0AAE2C2P1_9LAMI</name>
<evidence type="ECO:0000256" key="1">
    <source>
        <dbReference type="ARBA" id="ARBA00022737"/>
    </source>
</evidence>
<dbReference type="Pfam" id="PF01535">
    <property type="entry name" value="PPR"/>
    <property type="match status" value="5"/>
</dbReference>
<proteinExistence type="predicted"/>
<protein>
    <submittedName>
        <fullName evidence="3">Pentatricopeptide repeat-containing protein</fullName>
    </submittedName>
</protein>